<comment type="caution">
    <text evidence="7">The sequence shown here is derived from an EMBL/GenBank/DDBJ whole genome shotgun (WGS) entry which is preliminary data.</text>
</comment>
<keyword evidence="2 4" id="KW-0238">DNA-binding</keyword>
<evidence type="ECO:0000259" key="6">
    <source>
        <dbReference type="PROSITE" id="PS50977"/>
    </source>
</evidence>
<dbReference type="RefSeq" id="WP_084474065.1">
    <property type="nucleotide sequence ID" value="NZ_JAAXOP010000003.1"/>
</dbReference>
<protein>
    <submittedName>
        <fullName evidence="7">TetR family transcriptional regulator</fullName>
    </submittedName>
</protein>
<feature type="domain" description="HTH tetR-type" evidence="6">
    <location>
        <begin position="37"/>
        <end position="97"/>
    </location>
</feature>
<dbReference type="PROSITE" id="PS50977">
    <property type="entry name" value="HTH_TETR_2"/>
    <property type="match status" value="1"/>
</dbReference>
<dbReference type="SUPFAM" id="SSF46689">
    <property type="entry name" value="Homeodomain-like"/>
    <property type="match status" value="1"/>
</dbReference>
<dbReference type="InterPro" id="IPR001647">
    <property type="entry name" value="HTH_TetR"/>
</dbReference>
<dbReference type="AlphaFoldDB" id="A0A846XSR3"/>
<dbReference type="GO" id="GO:0000976">
    <property type="term" value="F:transcription cis-regulatory region binding"/>
    <property type="evidence" value="ECO:0007669"/>
    <property type="project" value="TreeGrafter"/>
</dbReference>
<organism evidence="7 8">
    <name type="scientific">Nocardia vermiculata</name>
    <dbReference type="NCBI Taxonomy" id="257274"/>
    <lineage>
        <taxon>Bacteria</taxon>
        <taxon>Bacillati</taxon>
        <taxon>Actinomycetota</taxon>
        <taxon>Actinomycetes</taxon>
        <taxon>Mycobacteriales</taxon>
        <taxon>Nocardiaceae</taxon>
        <taxon>Nocardia</taxon>
    </lineage>
</organism>
<feature type="region of interest" description="Disordered" evidence="5">
    <location>
        <begin position="1"/>
        <end position="38"/>
    </location>
</feature>
<evidence type="ECO:0000313" key="8">
    <source>
        <dbReference type="Proteomes" id="UP000565711"/>
    </source>
</evidence>
<evidence type="ECO:0000256" key="1">
    <source>
        <dbReference type="ARBA" id="ARBA00023015"/>
    </source>
</evidence>
<reference evidence="7 8" key="1">
    <citation type="submission" date="2020-04" db="EMBL/GenBank/DDBJ databases">
        <title>MicrobeNet Type strains.</title>
        <authorList>
            <person name="Nicholson A.C."/>
        </authorList>
    </citation>
    <scope>NUCLEOTIDE SEQUENCE [LARGE SCALE GENOMIC DNA]</scope>
    <source>
        <strain evidence="7 8">JCM 12354</strain>
    </source>
</reference>
<evidence type="ECO:0000256" key="5">
    <source>
        <dbReference type="SAM" id="MobiDB-lite"/>
    </source>
</evidence>
<evidence type="ECO:0000256" key="2">
    <source>
        <dbReference type="ARBA" id="ARBA00023125"/>
    </source>
</evidence>
<feature type="compositionally biased region" description="Low complexity" evidence="5">
    <location>
        <begin position="9"/>
        <end position="19"/>
    </location>
</feature>
<dbReference type="SUPFAM" id="SSF48498">
    <property type="entry name" value="Tetracyclin repressor-like, C-terminal domain"/>
    <property type="match status" value="1"/>
</dbReference>
<keyword evidence="1" id="KW-0805">Transcription regulation</keyword>
<dbReference type="Proteomes" id="UP000565711">
    <property type="component" value="Unassembled WGS sequence"/>
</dbReference>
<gene>
    <name evidence="7" type="ORF">HGA08_07840</name>
</gene>
<dbReference type="PROSITE" id="PS01081">
    <property type="entry name" value="HTH_TETR_1"/>
    <property type="match status" value="1"/>
</dbReference>
<dbReference type="Gene3D" id="1.10.10.60">
    <property type="entry name" value="Homeodomain-like"/>
    <property type="match status" value="1"/>
</dbReference>
<name>A0A846XSR3_9NOCA</name>
<dbReference type="InterPro" id="IPR050109">
    <property type="entry name" value="HTH-type_TetR-like_transc_reg"/>
</dbReference>
<dbReference type="EMBL" id="JAAXOP010000003">
    <property type="protein sequence ID" value="NKY50116.1"/>
    <property type="molecule type" value="Genomic_DNA"/>
</dbReference>
<evidence type="ECO:0000256" key="3">
    <source>
        <dbReference type="ARBA" id="ARBA00023163"/>
    </source>
</evidence>
<dbReference type="Pfam" id="PF00440">
    <property type="entry name" value="TetR_N"/>
    <property type="match status" value="1"/>
</dbReference>
<keyword evidence="3" id="KW-0804">Transcription</keyword>
<dbReference type="InterPro" id="IPR004111">
    <property type="entry name" value="Repressor_TetR_C"/>
</dbReference>
<dbReference type="PANTHER" id="PTHR30055">
    <property type="entry name" value="HTH-TYPE TRANSCRIPTIONAL REGULATOR RUTR"/>
    <property type="match status" value="1"/>
</dbReference>
<dbReference type="GO" id="GO:0003700">
    <property type="term" value="F:DNA-binding transcription factor activity"/>
    <property type="evidence" value="ECO:0007669"/>
    <property type="project" value="TreeGrafter"/>
</dbReference>
<sequence>MAPHPEPTAPTEASESAPAQLQSVWTREQRRRREQPALSREQIVAETIALLDTDGFEALSMRKLGTRLGAGATSLYTHVANKDELLELVVDEAFGELRLPTGTAADWRATMLELCRDIRRIMLRHPWIPVVMSSAGLAYLGPNMMRLSESLLTILENAGFGPSAADRASNTLLAYVIGTSSTEAAMLTSVTRSGLAEQEWFARFMAAAESAARPYPRIYRSYLDQRGGDSARIREENFDEEIGLIMDGLHARRHA</sequence>
<dbReference type="PANTHER" id="PTHR30055:SF151">
    <property type="entry name" value="TRANSCRIPTIONAL REGULATORY PROTEIN"/>
    <property type="match status" value="1"/>
</dbReference>
<evidence type="ECO:0000313" key="7">
    <source>
        <dbReference type="EMBL" id="NKY50116.1"/>
    </source>
</evidence>
<dbReference type="InterPro" id="IPR023772">
    <property type="entry name" value="DNA-bd_HTH_TetR-type_CS"/>
</dbReference>
<dbReference type="Gene3D" id="1.10.357.10">
    <property type="entry name" value="Tetracycline Repressor, domain 2"/>
    <property type="match status" value="1"/>
</dbReference>
<keyword evidence="8" id="KW-1185">Reference proteome</keyword>
<dbReference type="Pfam" id="PF02909">
    <property type="entry name" value="TetR_C_1"/>
    <property type="match status" value="1"/>
</dbReference>
<proteinExistence type="predicted"/>
<feature type="DNA-binding region" description="H-T-H motif" evidence="4">
    <location>
        <begin position="60"/>
        <end position="79"/>
    </location>
</feature>
<dbReference type="InterPro" id="IPR036271">
    <property type="entry name" value="Tet_transcr_reg_TetR-rel_C_sf"/>
</dbReference>
<accession>A0A846XSR3</accession>
<evidence type="ECO:0000256" key="4">
    <source>
        <dbReference type="PROSITE-ProRule" id="PRU00335"/>
    </source>
</evidence>
<dbReference type="InterPro" id="IPR009057">
    <property type="entry name" value="Homeodomain-like_sf"/>
</dbReference>
<dbReference type="GO" id="GO:0045892">
    <property type="term" value="P:negative regulation of DNA-templated transcription"/>
    <property type="evidence" value="ECO:0007669"/>
    <property type="project" value="InterPro"/>
</dbReference>